<dbReference type="Proteomes" id="UP000297647">
    <property type="component" value="Unassembled WGS sequence"/>
</dbReference>
<accession>A0A4Y9QYE1</accession>
<organism evidence="1 2">
    <name type="scientific">Algoriphagus kandeliae</name>
    <dbReference type="NCBI Taxonomy" id="2562278"/>
    <lineage>
        <taxon>Bacteria</taxon>
        <taxon>Pseudomonadati</taxon>
        <taxon>Bacteroidota</taxon>
        <taxon>Cytophagia</taxon>
        <taxon>Cytophagales</taxon>
        <taxon>Cyclobacteriaceae</taxon>
        <taxon>Algoriphagus</taxon>
    </lineage>
</organism>
<dbReference type="AlphaFoldDB" id="A0A4Y9QYE1"/>
<evidence type="ECO:0000313" key="2">
    <source>
        <dbReference type="Proteomes" id="UP000297647"/>
    </source>
</evidence>
<protein>
    <submittedName>
        <fullName evidence="1">Uncharacterized protein</fullName>
    </submittedName>
</protein>
<gene>
    <name evidence="1" type="ORF">E4S40_01615</name>
</gene>
<reference evidence="1 2" key="1">
    <citation type="submission" date="2019-03" db="EMBL/GenBank/DDBJ databases">
        <title>Algoriphagus sp. nov, a new strain isolated from root system soil of mangrove plant Kandelia.</title>
        <authorList>
            <person name="Yin Q."/>
            <person name="Wang K."/>
            <person name="Song Z."/>
        </authorList>
    </citation>
    <scope>NUCLEOTIDE SEQUENCE [LARGE SCALE GENOMIC DNA]</scope>
    <source>
        <strain evidence="1 2">XY-J91</strain>
    </source>
</reference>
<comment type="caution">
    <text evidence="1">The sequence shown here is derived from an EMBL/GenBank/DDBJ whole genome shotgun (WGS) entry which is preliminary data.</text>
</comment>
<keyword evidence="2" id="KW-1185">Reference proteome</keyword>
<name>A0A4Y9QYE1_9BACT</name>
<evidence type="ECO:0000313" key="1">
    <source>
        <dbReference type="EMBL" id="TFV97379.1"/>
    </source>
</evidence>
<dbReference type="EMBL" id="SPSB01000001">
    <property type="protein sequence ID" value="TFV97379.1"/>
    <property type="molecule type" value="Genomic_DNA"/>
</dbReference>
<proteinExistence type="predicted"/>
<sequence length="93" mass="10851">MTVKYTLQRKISLQRDLLNSLGKLSPELQIPADSFPNPDEILEKLKESKKKQPKIEEALEIVRELKVNRMQYNRLIKKAPYNWVAAIGGFREI</sequence>